<evidence type="ECO:0000256" key="3">
    <source>
        <dbReference type="ARBA" id="ARBA00012438"/>
    </source>
</evidence>
<dbReference type="PROSITE" id="PS50110">
    <property type="entry name" value="RESPONSE_REGULATORY"/>
    <property type="match status" value="2"/>
</dbReference>
<dbReference type="InterPro" id="IPR005467">
    <property type="entry name" value="His_kinase_dom"/>
</dbReference>
<dbReference type="PANTHER" id="PTHR45339:SF1">
    <property type="entry name" value="HYBRID SIGNAL TRANSDUCTION HISTIDINE KINASE J"/>
    <property type="match status" value="1"/>
</dbReference>
<dbReference type="InterPro" id="IPR003660">
    <property type="entry name" value="HAMP_dom"/>
</dbReference>
<dbReference type="InterPro" id="IPR029151">
    <property type="entry name" value="Sensor-like_sf"/>
</dbReference>
<evidence type="ECO:0000313" key="18">
    <source>
        <dbReference type="EMBL" id="GAN35256.1"/>
    </source>
</evidence>
<dbReference type="Pfam" id="PF02743">
    <property type="entry name" value="dCache_1"/>
    <property type="match status" value="1"/>
</dbReference>
<dbReference type="Pfam" id="PF00512">
    <property type="entry name" value="HisKA"/>
    <property type="match status" value="1"/>
</dbReference>
<feature type="coiled-coil region" evidence="13">
    <location>
        <begin position="340"/>
        <end position="394"/>
    </location>
</feature>
<feature type="transmembrane region" description="Helical" evidence="14">
    <location>
        <begin position="16"/>
        <end position="34"/>
    </location>
</feature>
<keyword evidence="8 18" id="KW-0418">Kinase</keyword>
<dbReference type="Pfam" id="PF02518">
    <property type="entry name" value="HATPase_c"/>
    <property type="match status" value="1"/>
</dbReference>
<feature type="modified residue" description="4-aspartylphosphate" evidence="12">
    <location>
        <position position="845"/>
    </location>
</feature>
<dbReference type="CDD" id="cd18773">
    <property type="entry name" value="PDC1_HK_sensor"/>
    <property type="match status" value="1"/>
</dbReference>
<evidence type="ECO:0000256" key="7">
    <source>
        <dbReference type="ARBA" id="ARBA00022692"/>
    </source>
</evidence>
<dbReference type="CDD" id="cd16922">
    <property type="entry name" value="HATPase_EvgS-ArcB-TorS-like"/>
    <property type="match status" value="1"/>
</dbReference>
<keyword evidence="5 12" id="KW-0597">Phosphoprotein</keyword>
<dbReference type="InterPro" id="IPR036890">
    <property type="entry name" value="HATPase_C_sf"/>
</dbReference>
<evidence type="ECO:0000256" key="2">
    <source>
        <dbReference type="ARBA" id="ARBA00004651"/>
    </source>
</evidence>
<dbReference type="GO" id="GO:0016301">
    <property type="term" value="F:kinase activity"/>
    <property type="evidence" value="ECO:0007669"/>
    <property type="project" value="UniProtKB-KW"/>
</dbReference>
<reference evidence="19" key="1">
    <citation type="journal article" date="2015" name="Genome Announc.">
        <title>Draft Genome Sequence of an Anaerobic Ammonium-Oxidizing Bacterium, "Candidatus Brocadia sinica".</title>
        <authorList>
            <person name="Oshiki M."/>
            <person name="Shinyako-Hata K."/>
            <person name="Satoh H."/>
            <person name="Okabe S."/>
        </authorList>
    </citation>
    <scope>NUCLEOTIDE SEQUENCE [LARGE SCALE GENOMIC DNA]</scope>
    <source>
        <strain evidence="19">JPN1</strain>
    </source>
</reference>
<dbReference type="EC" id="2.7.13.3" evidence="3"/>
<keyword evidence="4" id="KW-1003">Cell membrane</keyword>
<dbReference type="EMBL" id="BAFN01000001">
    <property type="protein sequence ID" value="GAN35256.1"/>
    <property type="molecule type" value="Genomic_DNA"/>
</dbReference>
<comment type="catalytic activity">
    <reaction evidence="1">
        <text>ATP + protein L-histidine = ADP + protein N-phospho-L-histidine.</text>
        <dbReference type="EC" id="2.7.13.3"/>
    </reaction>
</comment>
<keyword evidence="6" id="KW-0808">Transferase</keyword>
<dbReference type="InterPro" id="IPR003594">
    <property type="entry name" value="HATPase_dom"/>
</dbReference>
<evidence type="ECO:0000256" key="10">
    <source>
        <dbReference type="ARBA" id="ARBA00023012"/>
    </source>
</evidence>
<dbReference type="InterPro" id="IPR033479">
    <property type="entry name" value="dCache_1"/>
</dbReference>
<evidence type="ECO:0000256" key="11">
    <source>
        <dbReference type="ARBA" id="ARBA00023136"/>
    </source>
</evidence>
<dbReference type="Pfam" id="PF00672">
    <property type="entry name" value="HAMP"/>
    <property type="match status" value="1"/>
</dbReference>
<evidence type="ECO:0000259" key="17">
    <source>
        <dbReference type="PROSITE" id="PS50885"/>
    </source>
</evidence>
<dbReference type="InterPro" id="IPR036097">
    <property type="entry name" value="HisK_dim/P_sf"/>
</dbReference>
<dbReference type="InterPro" id="IPR003661">
    <property type="entry name" value="HisK_dim/P_dom"/>
</dbReference>
<name>A0ABQ0K2R9_9BACT</name>
<feature type="modified residue" description="4-aspartylphosphate" evidence="12">
    <location>
        <position position="694"/>
    </location>
</feature>
<dbReference type="SMART" id="SM00388">
    <property type="entry name" value="HisKA"/>
    <property type="match status" value="1"/>
</dbReference>
<keyword evidence="9 14" id="KW-1133">Transmembrane helix</keyword>
<evidence type="ECO:0000256" key="13">
    <source>
        <dbReference type="SAM" id="Coils"/>
    </source>
</evidence>
<dbReference type="Gene3D" id="1.10.287.130">
    <property type="match status" value="1"/>
</dbReference>
<dbReference type="SUPFAM" id="SSF47384">
    <property type="entry name" value="Homodimeric domain of signal transducing histidine kinase"/>
    <property type="match status" value="1"/>
</dbReference>
<dbReference type="Proteomes" id="UP000032309">
    <property type="component" value="Unassembled WGS sequence"/>
</dbReference>
<keyword evidence="7 14" id="KW-0812">Transmembrane</keyword>
<evidence type="ECO:0000256" key="4">
    <source>
        <dbReference type="ARBA" id="ARBA00022475"/>
    </source>
</evidence>
<protein>
    <recommendedName>
        <fullName evidence="3">histidine kinase</fullName>
        <ecNumber evidence="3">2.7.13.3</ecNumber>
    </recommendedName>
</protein>
<keyword evidence="11 14" id="KW-0472">Membrane</keyword>
<dbReference type="SUPFAM" id="SSF103190">
    <property type="entry name" value="Sensory domain-like"/>
    <property type="match status" value="1"/>
</dbReference>
<dbReference type="PANTHER" id="PTHR45339">
    <property type="entry name" value="HYBRID SIGNAL TRANSDUCTION HISTIDINE KINASE J"/>
    <property type="match status" value="1"/>
</dbReference>
<dbReference type="Pfam" id="PF00072">
    <property type="entry name" value="Response_reg"/>
    <property type="match status" value="2"/>
</dbReference>
<organism evidence="18 19">
    <name type="scientific">Candidatus Brocadia sinica JPN1</name>
    <dbReference type="NCBI Taxonomy" id="1197129"/>
    <lineage>
        <taxon>Bacteria</taxon>
        <taxon>Pseudomonadati</taxon>
        <taxon>Planctomycetota</taxon>
        <taxon>Candidatus Brocadiia</taxon>
        <taxon>Candidatus Brocadiales</taxon>
        <taxon>Candidatus Brocadiaceae</taxon>
        <taxon>Candidatus Brocadia</taxon>
    </lineage>
</organism>
<dbReference type="Gene3D" id="3.30.450.20">
    <property type="entry name" value="PAS domain"/>
    <property type="match status" value="1"/>
</dbReference>
<dbReference type="SMART" id="SM00304">
    <property type="entry name" value="HAMP"/>
    <property type="match status" value="1"/>
</dbReference>
<feature type="domain" description="HAMP" evidence="17">
    <location>
        <begin position="300"/>
        <end position="352"/>
    </location>
</feature>
<dbReference type="Gene3D" id="6.10.340.10">
    <property type="match status" value="1"/>
</dbReference>
<evidence type="ECO:0000256" key="12">
    <source>
        <dbReference type="PROSITE-ProRule" id="PRU00169"/>
    </source>
</evidence>
<dbReference type="SUPFAM" id="SSF52172">
    <property type="entry name" value="CheY-like"/>
    <property type="match status" value="2"/>
</dbReference>
<evidence type="ECO:0000259" key="15">
    <source>
        <dbReference type="PROSITE" id="PS50109"/>
    </source>
</evidence>
<dbReference type="Gene3D" id="3.40.50.2300">
    <property type="match status" value="2"/>
</dbReference>
<dbReference type="PROSITE" id="PS50109">
    <property type="entry name" value="HIS_KIN"/>
    <property type="match status" value="1"/>
</dbReference>
<dbReference type="InterPro" id="IPR004358">
    <property type="entry name" value="Sig_transdc_His_kin-like_C"/>
</dbReference>
<feature type="domain" description="Response regulatory" evidence="16">
    <location>
        <begin position="796"/>
        <end position="914"/>
    </location>
</feature>
<feature type="domain" description="Response regulatory" evidence="16">
    <location>
        <begin position="640"/>
        <end position="761"/>
    </location>
</feature>
<proteinExistence type="predicted"/>
<dbReference type="CDD" id="cd06225">
    <property type="entry name" value="HAMP"/>
    <property type="match status" value="1"/>
</dbReference>
<dbReference type="SMART" id="SM00387">
    <property type="entry name" value="HATPase_c"/>
    <property type="match status" value="1"/>
</dbReference>
<dbReference type="InterPro" id="IPR011006">
    <property type="entry name" value="CheY-like_superfamily"/>
</dbReference>
<dbReference type="SUPFAM" id="SSF55874">
    <property type="entry name" value="ATPase domain of HSP90 chaperone/DNA topoisomerase II/histidine kinase"/>
    <property type="match status" value="1"/>
</dbReference>
<keyword evidence="13" id="KW-0175">Coiled coil</keyword>
<evidence type="ECO:0000259" key="16">
    <source>
        <dbReference type="PROSITE" id="PS50110"/>
    </source>
</evidence>
<sequence length="917" mass="102812">MEKIGLFRRLGVKMPLLFSVVGILPLFFGITYFFKNSEKQIKSEIGNNLDVSIKNAKNEIQRLLESCVADIKILAENKSMGNLNYPANKKLLKMKKIQEYYRHFEDITLIDVSGKVIESTAYNYRGTWKTKKWFQEAIKGNVYISDAHIILDPYKIVIAIAFPLKDEKGIVQAAIVGQLNMDQIWKITDNVVTDKTGFVALINSHNQFIAHPRKKDLFKNTRFSLENQPGIIDYSESEEFVYRAENCSFHLGYESPKWHIIVAQAKEETLFTILKLKYSLFSILGIGLVLIVFMSIIISRGIVKPIHTLIFGMARVSGGDLNYVINIKSRDEIGLLGLSFNNMIQNLSKTRSEIQRKTEELSDALVKVQNQDTLEKAREVAEAANRAKSEFLANMSHEIRTPMNAIVGIPELLLDTPLTKEQQEYVQLFKTAGENLLDLINDILDFSKIEAGKLTLEEVDFDLCEVVEKISEIMALRAHKKGLELACHIMPDVPAYLVGDPFRLRQIIVNLVGNAIKFTEKGEIVLRVEKVHKNLSESSNGKQINLLFSVQDTGIGIPQDKKHLLFESFSQVDGSTTRKFGGTGLGLAISRRLVGLMGGRIGVESESGRGSTFTFTARFGIQTEHKIHNKSNQLNIAGLKTLVIDDNTTNRRILKEILSGWGVLVNEAEDGMKGLDELRKAKGTGDHYKLVFLDCHMPGMDGFTVVEQMKKELNLSHVTILMLTSDNRSGDIARCKELDITGYIVKPVTRSHLKDAISLIMSQAKATTEEKALSLKDTVFIDNVSSAQAERVRSLRILLAEDNVVNQKLAVRMLEKRGHKVILANNGKEALKIIKKERFDLILMDVHMPEMDGFETTATIRANENENGGHIPIIAMTALAVQGDKERCLAAGMDRYVSKPIESKELFDAIESVVAIS</sequence>
<dbReference type="PRINTS" id="PR00344">
    <property type="entry name" value="BCTRLSENSOR"/>
</dbReference>
<evidence type="ECO:0000256" key="1">
    <source>
        <dbReference type="ARBA" id="ARBA00000085"/>
    </source>
</evidence>
<evidence type="ECO:0000256" key="6">
    <source>
        <dbReference type="ARBA" id="ARBA00022679"/>
    </source>
</evidence>
<accession>A0ABQ0K2R9</accession>
<dbReference type="SUPFAM" id="SSF158472">
    <property type="entry name" value="HAMP domain-like"/>
    <property type="match status" value="1"/>
</dbReference>
<evidence type="ECO:0000256" key="8">
    <source>
        <dbReference type="ARBA" id="ARBA00022777"/>
    </source>
</evidence>
<evidence type="ECO:0000256" key="9">
    <source>
        <dbReference type="ARBA" id="ARBA00022989"/>
    </source>
</evidence>
<gene>
    <name evidence="18" type="ORF">BROSI_A3805</name>
</gene>
<dbReference type="SMART" id="SM00448">
    <property type="entry name" value="REC"/>
    <property type="match status" value="2"/>
</dbReference>
<evidence type="ECO:0000256" key="14">
    <source>
        <dbReference type="SAM" id="Phobius"/>
    </source>
</evidence>
<dbReference type="PROSITE" id="PS50885">
    <property type="entry name" value="HAMP"/>
    <property type="match status" value="1"/>
</dbReference>
<comment type="subcellular location">
    <subcellularLocation>
        <location evidence="2">Cell membrane</location>
        <topology evidence="2">Multi-pass membrane protein</topology>
    </subcellularLocation>
</comment>
<dbReference type="CDD" id="cd00082">
    <property type="entry name" value="HisKA"/>
    <property type="match status" value="1"/>
</dbReference>
<dbReference type="CDD" id="cd17546">
    <property type="entry name" value="REC_hyHK_CKI1_RcsC-like"/>
    <property type="match status" value="2"/>
</dbReference>
<keyword evidence="19" id="KW-1185">Reference proteome</keyword>
<feature type="transmembrane region" description="Helical" evidence="14">
    <location>
        <begin position="278"/>
        <end position="298"/>
    </location>
</feature>
<comment type="caution">
    <text evidence="18">The sequence shown here is derived from an EMBL/GenBank/DDBJ whole genome shotgun (WGS) entry which is preliminary data.</text>
</comment>
<evidence type="ECO:0000313" key="19">
    <source>
        <dbReference type="Proteomes" id="UP000032309"/>
    </source>
</evidence>
<dbReference type="Gene3D" id="3.30.565.10">
    <property type="entry name" value="Histidine kinase-like ATPase, C-terminal domain"/>
    <property type="match status" value="1"/>
</dbReference>
<dbReference type="InterPro" id="IPR001789">
    <property type="entry name" value="Sig_transdc_resp-reg_receiver"/>
</dbReference>
<keyword evidence="10" id="KW-0902">Two-component regulatory system</keyword>
<evidence type="ECO:0000256" key="5">
    <source>
        <dbReference type="ARBA" id="ARBA00022553"/>
    </source>
</evidence>
<feature type="domain" description="Histidine kinase" evidence="15">
    <location>
        <begin position="394"/>
        <end position="621"/>
    </location>
</feature>